<gene>
    <name evidence="2" type="ORF">DFQ59_12015</name>
</gene>
<feature type="chain" id="PRO_5016612012" evidence="1">
    <location>
        <begin position="26"/>
        <end position="235"/>
    </location>
</feature>
<reference evidence="2 3" key="1">
    <citation type="submission" date="2018-07" db="EMBL/GenBank/DDBJ databases">
        <title>Genomic Encyclopedia of Type Strains, Phase IV (KMG-IV): sequencing the most valuable type-strain genomes for metagenomic binning, comparative biology and taxonomic classification.</title>
        <authorList>
            <person name="Goeker M."/>
        </authorList>
    </citation>
    <scope>NUCLEOTIDE SEQUENCE [LARGE SCALE GENOMIC DNA]</scope>
    <source>
        <strain evidence="2 3">DSM 26407</strain>
    </source>
</reference>
<dbReference type="Proteomes" id="UP000252707">
    <property type="component" value="Unassembled WGS sequence"/>
</dbReference>
<comment type="caution">
    <text evidence="2">The sequence shown here is derived from an EMBL/GenBank/DDBJ whole genome shotgun (WGS) entry which is preliminary data.</text>
</comment>
<dbReference type="EMBL" id="QPJY01000020">
    <property type="protein sequence ID" value="RCX21974.1"/>
    <property type="molecule type" value="Genomic_DNA"/>
</dbReference>
<dbReference type="OrthoDB" id="6258586at2"/>
<proteinExistence type="predicted"/>
<dbReference type="AlphaFoldDB" id="A0A369BQU9"/>
<evidence type="ECO:0000256" key="1">
    <source>
        <dbReference type="SAM" id="SignalP"/>
    </source>
</evidence>
<feature type="signal peptide" evidence="1">
    <location>
        <begin position="1"/>
        <end position="25"/>
    </location>
</feature>
<protein>
    <submittedName>
        <fullName evidence="2">Uncharacterized protein</fullName>
    </submittedName>
</protein>
<sequence>MGGAVATGRRILLLWMVGAGAPAGAADIPEPGPPLVMPGMAVYQVAERISFNGVPMHISGFTAPLSAEEVLAFYRRQWGGAEERQIVEKKVGQLHVLGGEHSGRYRSLQVWDQPQGSEGVLTVSAAGDAMNPSRATELPLMPGTEILSTIASEDGDRRAESLFAVNASPLGVNARWLDGQFTVAGWVLVEDRQVEEPGARVLLFRRDREWCEVRLLREGAVRQGRTTLLYNRVEE</sequence>
<organism evidence="2 3">
    <name type="scientific">Thioalbus denitrificans</name>
    <dbReference type="NCBI Taxonomy" id="547122"/>
    <lineage>
        <taxon>Bacteria</taxon>
        <taxon>Pseudomonadati</taxon>
        <taxon>Pseudomonadota</taxon>
        <taxon>Gammaproteobacteria</taxon>
        <taxon>Chromatiales</taxon>
        <taxon>Ectothiorhodospiraceae</taxon>
        <taxon>Thioalbus</taxon>
    </lineage>
</organism>
<accession>A0A369BQU9</accession>
<dbReference type="RefSeq" id="WP_114281380.1">
    <property type="nucleotide sequence ID" value="NZ_QPJY01000020.1"/>
</dbReference>
<evidence type="ECO:0000313" key="2">
    <source>
        <dbReference type="EMBL" id="RCX21974.1"/>
    </source>
</evidence>
<evidence type="ECO:0000313" key="3">
    <source>
        <dbReference type="Proteomes" id="UP000252707"/>
    </source>
</evidence>
<keyword evidence="1" id="KW-0732">Signal</keyword>
<name>A0A369BQU9_9GAMM</name>
<keyword evidence="3" id="KW-1185">Reference proteome</keyword>